<evidence type="ECO:0000259" key="6">
    <source>
        <dbReference type="PROSITE" id="PS50801"/>
    </source>
</evidence>
<keyword evidence="8" id="KW-1185">Reference proteome</keyword>
<feature type="transmembrane region" description="Helical" evidence="5">
    <location>
        <begin position="266"/>
        <end position="290"/>
    </location>
</feature>
<evidence type="ECO:0000256" key="3">
    <source>
        <dbReference type="ARBA" id="ARBA00022989"/>
    </source>
</evidence>
<evidence type="ECO:0000313" key="7">
    <source>
        <dbReference type="EMBL" id="KEO56885.1"/>
    </source>
</evidence>
<dbReference type="Proteomes" id="UP000027463">
    <property type="component" value="Unassembled WGS sequence"/>
</dbReference>
<feature type="transmembrane region" description="Helical" evidence="5">
    <location>
        <begin position="180"/>
        <end position="206"/>
    </location>
</feature>
<feature type="transmembrane region" description="Helical" evidence="5">
    <location>
        <begin position="218"/>
        <end position="246"/>
    </location>
</feature>
<dbReference type="InterPro" id="IPR001902">
    <property type="entry name" value="SLC26A/SulP_fam"/>
</dbReference>
<evidence type="ECO:0000256" key="1">
    <source>
        <dbReference type="ARBA" id="ARBA00004141"/>
    </source>
</evidence>
<gene>
    <name evidence="7" type="ORF">SMB34_17945</name>
</gene>
<feature type="transmembrane region" description="Helical" evidence="5">
    <location>
        <begin position="139"/>
        <end position="160"/>
    </location>
</feature>
<feature type="transmembrane region" description="Helical" evidence="5">
    <location>
        <begin position="41"/>
        <end position="61"/>
    </location>
</feature>
<feature type="transmembrane region" description="Helical" evidence="5">
    <location>
        <begin position="345"/>
        <end position="374"/>
    </location>
</feature>
<feature type="transmembrane region" description="Helical" evidence="5">
    <location>
        <begin position="302"/>
        <end position="325"/>
    </location>
</feature>
<evidence type="ECO:0000256" key="4">
    <source>
        <dbReference type="ARBA" id="ARBA00023136"/>
    </source>
</evidence>
<keyword evidence="3 5" id="KW-1133">Transmembrane helix</keyword>
<dbReference type="SUPFAM" id="SSF52091">
    <property type="entry name" value="SpoIIaa-like"/>
    <property type="match status" value="1"/>
</dbReference>
<keyword evidence="2 5" id="KW-0812">Transmembrane</keyword>
<feature type="domain" description="STAS" evidence="6">
    <location>
        <begin position="456"/>
        <end position="565"/>
    </location>
</feature>
<dbReference type="RefSeq" id="WP_037989937.1">
    <property type="nucleotide sequence ID" value="NZ_AUNC01000018.1"/>
</dbReference>
<dbReference type="Gene3D" id="3.30.750.24">
    <property type="entry name" value="STAS domain"/>
    <property type="match status" value="1"/>
</dbReference>
<dbReference type="EMBL" id="AUNC01000018">
    <property type="protein sequence ID" value="KEO56885.1"/>
    <property type="molecule type" value="Genomic_DNA"/>
</dbReference>
<feature type="transmembrane region" description="Helical" evidence="5">
    <location>
        <begin position="113"/>
        <end position="132"/>
    </location>
</feature>
<dbReference type="InterPro" id="IPR002645">
    <property type="entry name" value="STAS_dom"/>
</dbReference>
<dbReference type="PROSITE" id="PS50801">
    <property type="entry name" value="STAS"/>
    <property type="match status" value="1"/>
</dbReference>
<dbReference type="Pfam" id="PF00916">
    <property type="entry name" value="Sulfate_transp"/>
    <property type="match status" value="1"/>
</dbReference>
<proteinExistence type="predicted"/>
<name>A0ABR4TPR6_9PROT</name>
<evidence type="ECO:0000313" key="8">
    <source>
        <dbReference type="Proteomes" id="UP000027463"/>
    </source>
</evidence>
<keyword evidence="4 5" id="KW-0472">Membrane</keyword>
<dbReference type="Pfam" id="PF01740">
    <property type="entry name" value="STAS"/>
    <property type="match status" value="1"/>
</dbReference>
<feature type="transmembrane region" description="Helical" evidence="5">
    <location>
        <begin position="67"/>
        <end position="83"/>
    </location>
</feature>
<dbReference type="InterPro" id="IPR011547">
    <property type="entry name" value="SLC26A/SulP_dom"/>
</dbReference>
<feature type="transmembrane region" description="Helical" evidence="5">
    <location>
        <begin position="395"/>
        <end position="420"/>
    </location>
</feature>
<sequence length="576" mass="59487">METRTSKTNQASDPGYADLFTPKLVTVLREGYGFAQLRADAIAGLTVAIVALPLSMAIAIASGVSPAQGLYTAIVGGILVSLLGGSRFQIGGPAGAFIVLVAGTVQTHGLDGLIIATILSGLMLLAIGALKLGTYIKFIPYPVTVGFTAGIAVIIFASQIKDLLGLTLSGKEPGPLLEKLPVIWAALTGIDPVTVALSGATILVIIGSKRLRPHWPGMLIAVAGAALATALFNLPVSTIGSVFGGIPGDFPMPVLPEFTLAKVQAVLPNAIAFALLGAIESLLSAVVADGMTGRHHRSNCELVAQGVANMASGLFGGICVTGTIARTATNIRAGAHGPVSGVLHALFLLLFILVAASLASFIPLASLAGVLAIVAWNMIEKHAIATLLRASRGDAAVLLVTFLLTIFRDLLEAIVVGFALGSVLFIQRMSKTTAIATHSPFVSEDRADGTTGGGASDISSTTDPDIMIYRITGVFFFGAAASIGSVLDRIGDTHRALIIDFAAVPFLDSTAANTIAGLARKTRGRGIEVILTGTSHDLRRELFAHGIKPPLVHYETDIEKAVGRLRAHGLRNVTAS</sequence>
<dbReference type="CDD" id="cd07042">
    <property type="entry name" value="STAS_SulP_like_sulfate_transporter"/>
    <property type="match status" value="1"/>
</dbReference>
<evidence type="ECO:0000256" key="2">
    <source>
        <dbReference type="ARBA" id="ARBA00022692"/>
    </source>
</evidence>
<evidence type="ECO:0000256" key="5">
    <source>
        <dbReference type="SAM" id="Phobius"/>
    </source>
</evidence>
<protein>
    <submittedName>
        <fullName evidence="7">SulP family sulfate transporter</fullName>
    </submittedName>
</protein>
<dbReference type="PANTHER" id="PTHR11814">
    <property type="entry name" value="SULFATE TRANSPORTER"/>
    <property type="match status" value="1"/>
</dbReference>
<accession>A0ABR4TPR6</accession>
<comment type="caution">
    <text evidence="7">The sequence shown here is derived from an EMBL/GenBank/DDBJ whole genome shotgun (WGS) entry which is preliminary data.</text>
</comment>
<feature type="transmembrane region" description="Helical" evidence="5">
    <location>
        <begin position="467"/>
        <end position="487"/>
    </location>
</feature>
<reference evidence="7 8" key="1">
    <citation type="submission" date="2013-07" db="EMBL/GenBank/DDBJ databases">
        <title>Thalassospira permensis NBRC 106175 Genome Sequencing.</title>
        <authorList>
            <person name="Lai Q."/>
            <person name="Shao Z."/>
        </authorList>
    </citation>
    <scope>NUCLEOTIDE SEQUENCE [LARGE SCALE GENOMIC DNA]</scope>
    <source>
        <strain evidence="7 8">NBRC 106175</strain>
    </source>
</reference>
<dbReference type="InterPro" id="IPR036513">
    <property type="entry name" value="STAS_dom_sf"/>
</dbReference>
<comment type="subcellular location">
    <subcellularLocation>
        <location evidence="1">Membrane</location>
        <topology evidence="1">Multi-pass membrane protein</topology>
    </subcellularLocation>
</comment>
<organism evidence="7 8">
    <name type="scientific">Thalassospira permensis NBRC 106175</name>
    <dbReference type="NCBI Taxonomy" id="1353532"/>
    <lineage>
        <taxon>Bacteria</taxon>
        <taxon>Pseudomonadati</taxon>
        <taxon>Pseudomonadota</taxon>
        <taxon>Alphaproteobacteria</taxon>
        <taxon>Rhodospirillales</taxon>
        <taxon>Thalassospiraceae</taxon>
        <taxon>Thalassospira</taxon>
    </lineage>
</organism>